<gene>
    <name evidence="9" type="ORF">OSB1V03_LOCUS17549</name>
</gene>
<comment type="subcellular location">
    <subcellularLocation>
        <location evidence="1">Endoplasmic reticulum membrane</location>
        <topology evidence="1">Peripheral membrane protein</topology>
    </subcellularLocation>
</comment>
<evidence type="ECO:0000256" key="6">
    <source>
        <dbReference type="ARBA" id="ARBA00046062"/>
    </source>
</evidence>
<feature type="compositionally biased region" description="Low complexity" evidence="7">
    <location>
        <begin position="154"/>
        <end position="170"/>
    </location>
</feature>
<dbReference type="Proteomes" id="UP000759131">
    <property type="component" value="Unassembled WGS sequence"/>
</dbReference>
<feature type="region of interest" description="Disordered" evidence="7">
    <location>
        <begin position="256"/>
        <end position="298"/>
    </location>
</feature>
<comment type="function">
    <text evidence="6">Involved in endoplasmic reticulum-associated protein degradation (ERAD). Acts as a platform to recruit both UBQLN1 and VCP to the ER during ERAD.</text>
</comment>
<dbReference type="PANTHER" id="PTHR46424">
    <property type="entry name" value="UBX DOMAIN-CONTAINING PROTEIN 4"/>
    <property type="match status" value="1"/>
</dbReference>
<evidence type="ECO:0000256" key="2">
    <source>
        <dbReference type="ARBA" id="ARBA00023230"/>
    </source>
</evidence>
<evidence type="ECO:0000313" key="10">
    <source>
        <dbReference type="Proteomes" id="UP000759131"/>
    </source>
</evidence>
<feature type="compositionally biased region" description="Polar residues" evidence="7">
    <location>
        <begin position="280"/>
        <end position="289"/>
    </location>
</feature>
<dbReference type="InterPro" id="IPR001012">
    <property type="entry name" value="UBX_dom"/>
</dbReference>
<dbReference type="SUPFAM" id="SSF52833">
    <property type="entry name" value="Thioredoxin-like"/>
    <property type="match status" value="1"/>
</dbReference>
<keyword evidence="10" id="KW-1185">Reference proteome</keyword>
<keyword evidence="2" id="KW-0834">Unfolded protein response</keyword>
<evidence type="ECO:0000256" key="3">
    <source>
        <dbReference type="ARBA" id="ARBA00038812"/>
    </source>
</evidence>
<feature type="region of interest" description="Disordered" evidence="7">
    <location>
        <begin position="416"/>
        <end position="473"/>
    </location>
</feature>
<dbReference type="PROSITE" id="PS50033">
    <property type="entry name" value="UBX"/>
    <property type="match status" value="1"/>
</dbReference>
<dbReference type="GO" id="GO:0006986">
    <property type="term" value="P:response to unfolded protein"/>
    <property type="evidence" value="ECO:0007669"/>
    <property type="project" value="UniProtKB-KW"/>
</dbReference>
<evidence type="ECO:0000256" key="4">
    <source>
        <dbReference type="ARBA" id="ARBA00040925"/>
    </source>
</evidence>
<dbReference type="OrthoDB" id="2445133at2759"/>
<organism evidence="9">
    <name type="scientific">Medioppia subpectinata</name>
    <dbReference type="NCBI Taxonomy" id="1979941"/>
    <lineage>
        <taxon>Eukaryota</taxon>
        <taxon>Metazoa</taxon>
        <taxon>Ecdysozoa</taxon>
        <taxon>Arthropoda</taxon>
        <taxon>Chelicerata</taxon>
        <taxon>Arachnida</taxon>
        <taxon>Acari</taxon>
        <taxon>Acariformes</taxon>
        <taxon>Sarcoptiformes</taxon>
        <taxon>Oribatida</taxon>
        <taxon>Brachypylina</taxon>
        <taxon>Oppioidea</taxon>
        <taxon>Oppiidae</taxon>
        <taxon>Medioppia</taxon>
    </lineage>
</organism>
<sequence length="473" mass="53477">MSSETMFWFRGSVNEAINKSRAERKLFVVFINGTDDISAKMNGLYESLSQKLCELPLIAIKLEAQSDNCNLFSQIYPVIVIPSTYFIDSNGVAIEIIGGSVDDQNVLLQRIHKTIDIYNQSLSSSVTQNTTQSNDNERVKSEPVANTREPTPESPSVPATASSSSAVASVESERPSLDSKVERANQLIEAIRQKKAKEEEEREKADEIERRKGMKEMLSAKRLREDKEKMDIVKEREREKRAEKLARERVLAQIAADREDRKARQMTFTDSTESKATEPNDANPSQSSPKEPEVRQRMDKTARIQFRLPDGSTRNNVFEATDNLEVVKQYVSSNLNIKGFTLSTSYPRREFGTNDYNQSLRDLSLSPSSVLLVVPNSGIISSRALTSQSYIWQILTYLMSPLVMVWNFVTNFFGSNSNDTNERPGPSNPRDDPKGRPKQFYNKDGNVARMRDTNKDDDSDDNNTYNGNSTQQM</sequence>
<dbReference type="InterPro" id="IPR036249">
    <property type="entry name" value="Thioredoxin-like_sf"/>
</dbReference>
<dbReference type="EMBL" id="OC875923">
    <property type="protein sequence ID" value="CAD7638812.1"/>
    <property type="molecule type" value="Genomic_DNA"/>
</dbReference>
<evidence type="ECO:0000256" key="7">
    <source>
        <dbReference type="SAM" id="MobiDB-lite"/>
    </source>
</evidence>
<feature type="compositionally biased region" description="Low complexity" evidence="7">
    <location>
        <begin position="123"/>
        <end position="134"/>
    </location>
</feature>
<evidence type="ECO:0000259" key="8">
    <source>
        <dbReference type="PROSITE" id="PS50033"/>
    </source>
</evidence>
<feature type="compositionally biased region" description="Low complexity" evidence="7">
    <location>
        <begin position="462"/>
        <end position="473"/>
    </location>
</feature>
<dbReference type="GO" id="GO:0005789">
    <property type="term" value="C:endoplasmic reticulum membrane"/>
    <property type="evidence" value="ECO:0007669"/>
    <property type="project" value="UniProtKB-SubCell"/>
</dbReference>
<feature type="compositionally biased region" description="Basic and acidic residues" evidence="7">
    <location>
        <begin position="171"/>
        <end position="183"/>
    </location>
</feature>
<accession>A0A7R9QAK6</accession>
<proteinExistence type="predicted"/>
<name>A0A7R9QAK6_9ACAR</name>
<dbReference type="Pfam" id="PF23187">
    <property type="entry name" value="UBX7_N"/>
    <property type="match status" value="1"/>
</dbReference>
<dbReference type="AlphaFoldDB" id="A0A7R9QAK6"/>
<dbReference type="GO" id="GO:0036503">
    <property type="term" value="P:ERAD pathway"/>
    <property type="evidence" value="ECO:0007669"/>
    <property type="project" value="TreeGrafter"/>
</dbReference>
<feature type="domain" description="UBX" evidence="8">
    <location>
        <begin position="297"/>
        <end position="373"/>
    </location>
</feature>
<dbReference type="Gene3D" id="3.10.20.90">
    <property type="entry name" value="Phosphatidylinositol 3-kinase Catalytic Subunit, Chain A, domain 1"/>
    <property type="match status" value="1"/>
</dbReference>
<protein>
    <recommendedName>
        <fullName evidence="4">UBX domain-containing protein 4</fullName>
    </recommendedName>
    <alternativeName>
        <fullName evidence="5">UBX domain-containing protein 2</fullName>
    </alternativeName>
</protein>
<reference evidence="9" key="1">
    <citation type="submission" date="2020-11" db="EMBL/GenBank/DDBJ databases">
        <authorList>
            <person name="Tran Van P."/>
        </authorList>
    </citation>
    <scope>NUCLEOTIDE SEQUENCE</scope>
</reference>
<dbReference type="Pfam" id="PF00789">
    <property type="entry name" value="UBX"/>
    <property type="match status" value="1"/>
</dbReference>
<comment type="subunit">
    <text evidence="3">Directly interacts with VCP. Interacts with UBQLN1. Forms a complex with VCP and UBQLN1.</text>
</comment>
<dbReference type="EMBL" id="CAJPIZ010021348">
    <property type="protein sequence ID" value="CAG2117596.1"/>
    <property type="molecule type" value="Genomic_DNA"/>
</dbReference>
<dbReference type="PANTHER" id="PTHR46424:SF1">
    <property type="entry name" value="UBX DOMAIN-CONTAINING PROTEIN 4"/>
    <property type="match status" value="1"/>
</dbReference>
<feature type="region of interest" description="Disordered" evidence="7">
    <location>
        <begin position="123"/>
        <end position="183"/>
    </location>
</feature>
<evidence type="ECO:0000256" key="5">
    <source>
        <dbReference type="ARBA" id="ARBA00041575"/>
    </source>
</evidence>
<evidence type="ECO:0000313" key="9">
    <source>
        <dbReference type="EMBL" id="CAD7638812.1"/>
    </source>
</evidence>
<dbReference type="SUPFAM" id="SSF54236">
    <property type="entry name" value="Ubiquitin-like"/>
    <property type="match status" value="1"/>
</dbReference>
<dbReference type="InterPro" id="IPR029071">
    <property type="entry name" value="Ubiquitin-like_domsf"/>
</dbReference>
<evidence type="ECO:0000256" key="1">
    <source>
        <dbReference type="ARBA" id="ARBA00004406"/>
    </source>
</evidence>
<dbReference type="SMART" id="SM00166">
    <property type="entry name" value="UBX"/>
    <property type="match status" value="1"/>
</dbReference>